<organism evidence="1 2">
    <name type="scientific">Candidatus Methanomarinus sp</name>
    <dbReference type="NCBI Taxonomy" id="3386244"/>
    <lineage>
        <taxon>Archaea</taxon>
        <taxon>Methanobacteriati</taxon>
        <taxon>Methanobacteriota</taxon>
        <taxon>Stenosarchaea group</taxon>
        <taxon>Methanomicrobia</taxon>
        <taxon>Methanosarcinales</taxon>
        <taxon>ANME-2 cluster</taxon>
        <taxon>Candidatus Methanocomedenaceae</taxon>
        <taxon>Candidatus Methanomarinus</taxon>
    </lineage>
</organism>
<reference evidence="1" key="1">
    <citation type="submission" date="2018-09" db="EMBL/GenBank/DDBJ databases">
        <title>A genomic encyclopedia of anaerobic methanotrophic archaea.</title>
        <authorList>
            <person name="Skennerton C.T."/>
            <person name="Chadwick G.L."/>
            <person name="Laso-Perez R."/>
            <person name="Leu A.O."/>
            <person name="Speth D.R."/>
            <person name="Yu H."/>
            <person name="Morgan-Lang C."/>
            <person name="Hatzenpichler R."/>
            <person name="Goudeau D."/>
            <person name="Malmstrom R."/>
            <person name="Woyke T."/>
            <person name="Hallam S."/>
            <person name="Tyson G.W."/>
            <person name="Wegener G."/>
            <person name="Boetius A."/>
            <person name="Orphan V.J."/>
        </authorList>
    </citation>
    <scope>NUCLEOTIDE SEQUENCE</scope>
    <source>
        <strain evidence="1">CONS3730D10UFb2</strain>
    </source>
</reference>
<proteinExistence type="predicted"/>
<dbReference type="Proteomes" id="UP000315423">
    <property type="component" value="Unassembled WGS sequence"/>
</dbReference>
<accession>A0AC61SCL0</accession>
<dbReference type="EC" id="1.1.1.3" evidence="1"/>
<dbReference type="EMBL" id="QYBA01000018">
    <property type="protein sequence ID" value="TKY92441.1"/>
    <property type="molecule type" value="Genomic_DNA"/>
</dbReference>
<evidence type="ECO:0000313" key="2">
    <source>
        <dbReference type="Proteomes" id="UP000315423"/>
    </source>
</evidence>
<gene>
    <name evidence="1" type="ORF">C5S46_00610</name>
</gene>
<keyword evidence="1" id="KW-0560">Oxidoreductase</keyword>
<sequence>MKTIRLSIIGFGAVGQGVARVLRNKRDYLVRLGINLLVVAVTDSHGACIDPDGLDLRAVLQRKKESGTVATSNASSLDVIKNTDHDLVIEATPTDIETGEPGLTHIIESFKHGRHVVTSNKGPLALQYKQLYNEAKKHGVIFRFEATVGGAMPILNLAHDALAGNRIISIEGILNGTCNYILSRMTEESLSYKHVLGEAQDLGIAESDPTYDVEGIDTACKLVILANAIFEMDVMYGDVEVTGITKITSEALSLANVENNVIRLIGEVQDGNKRIMRVAPRLIPKQHPLAVGGTLNVALLKTDTAGPICISGKGAGSMETASAILSDIIVICHKNT</sequence>
<comment type="caution">
    <text evidence="1">The sequence shown here is derived from an EMBL/GenBank/DDBJ whole genome shotgun (WGS) entry which is preliminary data.</text>
</comment>
<evidence type="ECO:0000313" key="1">
    <source>
        <dbReference type="EMBL" id="TKY92441.1"/>
    </source>
</evidence>
<protein>
    <submittedName>
        <fullName evidence="1">Homoserine dehydrogenase</fullName>
        <ecNumber evidence="1">1.1.1.3</ecNumber>
    </submittedName>
</protein>
<name>A0AC61SCL0_9EURY</name>